<name>A0A4Z0C2U0_9BURK</name>
<feature type="transmembrane region" description="Helical" evidence="1">
    <location>
        <begin position="148"/>
        <end position="166"/>
    </location>
</feature>
<keyword evidence="1" id="KW-0812">Transmembrane</keyword>
<evidence type="ECO:0000313" key="3">
    <source>
        <dbReference type="Proteomes" id="UP000297564"/>
    </source>
</evidence>
<dbReference type="Proteomes" id="UP000297564">
    <property type="component" value="Unassembled WGS sequence"/>
</dbReference>
<gene>
    <name evidence="2" type="ORF">EZ242_01940</name>
</gene>
<comment type="caution">
    <text evidence="2">The sequence shown here is derived from an EMBL/GenBank/DDBJ whole genome shotgun (WGS) entry which is preliminary data.</text>
</comment>
<dbReference type="RefSeq" id="WP_135283417.1">
    <property type="nucleotide sequence ID" value="NZ_SMLL01000001.1"/>
</dbReference>
<proteinExistence type="predicted"/>
<keyword evidence="1" id="KW-1133">Transmembrane helix</keyword>
<protein>
    <submittedName>
        <fullName evidence="2">Uncharacterized protein</fullName>
    </submittedName>
</protein>
<evidence type="ECO:0000256" key="1">
    <source>
        <dbReference type="SAM" id="Phobius"/>
    </source>
</evidence>
<feature type="transmembrane region" description="Helical" evidence="1">
    <location>
        <begin position="224"/>
        <end position="244"/>
    </location>
</feature>
<keyword evidence="1" id="KW-0472">Membrane</keyword>
<feature type="transmembrane region" description="Helical" evidence="1">
    <location>
        <begin position="94"/>
        <end position="112"/>
    </location>
</feature>
<keyword evidence="3" id="KW-1185">Reference proteome</keyword>
<feature type="transmembrane region" description="Helical" evidence="1">
    <location>
        <begin position="6"/>
        <end position="29"/>
    </location>
</feature>
<feature type="transmembrane region" description="Helical" evidence="1">
    <location>
        <begin position="199"/>
        <end position="218"/>
    </location>
</feature>
<evidence type="ECO:0000313" key="2">
    <source>
        <dbReference type="EMBL" id="TFZ04535.1"/>
    </source>
</evidence>
<dbReference type="AlphaFoldDB" id="A0A4Z0C2U0"/>
<feature type="transmembrane region" description="Helical" evidence="1">
    <location>
        <begin position="256"/>
        <end position="277"/>
    </location>
</feature>
<sequence>MPDTGFVVPLLWQSALLPFLVALAVLAAVGKAGATGAAAPAAVAAGVLASFAAALGGQWSPAPKVALDWLPWIVLAAAVLAVAIEAASAAATRGAARAVVALGACALTVWPAAASLELAQVVLVAIVAAALIVLTWTAQARGGLGGPVQPLLLAVIAGGAGLALLVDSSQSVGRLAGALGCALLGCALLARRWPFTPSAAGLAVLVLGVLLLNAYVYAGFPLHYLALLFVALLAAPVVGALARSRGTSGSPVGRNALAAVLATLPVAIVVVLAVKAMQDAGGY</sequence>
<reference evidence="2 3" key="1">
    <citation type="submission" date="2019-03" db="EMBL/GenBank/DDBJ databases">
        <title>Ramlibacter rhizophilus CCTCC AB2015357, whole genome shotgun sequence.</title>
        <authorList>
            <person name="Zhang X."/>
            <person name="Feng G."/>
            <person name="Zhu H."/>
        </authorList>
    </citation>
    <scope>NUCLEOTIDE SEQUENCE [LARGE SCALE GENOMIC DNA]</scope>
    <source>
        <strain evidence="2 3">CCTCC AB2015357</strain>
    </source>
</reference>
<feature type="transmembrane region" description="Helical" evidence="1">
    <location>
        <begin position="69"/>
        <end position="87"/>
    </location>
</feature>
<feature type="transmembrane region" description="Helical" evidence="1">
    <location>
        <begin position="118"/>
        <end position="136"/>
    </location>
</feature>
<organism evidence="2 3">
    <name type="scientific">Ramlibacter rhizophilus</name>
    <dbReference type="NCBI Taxonomy" id="1781167"/>
    <lineage>
        <taxon>Bacteria</taxon>
        <taxon>Pseudomonadati</taxon>
        <taxon>Pseudomonadota</taxon>
        <taxon>Betaproteobacteria</taxon>
        <taxon>Burkholderiales</taxon>
        <taxon>Comamonadaceae</taxon>
        <taxon>Ramlibacter</taxon>
    </lineage>
</organism>
<accession>A0A4Z0C2U0</accession>
<feature type="transmembrane region" description="Helical" evidence="1">
    <location>
        <begin position="36"/>
        <end position="57"/>
    </location>
</feature>
<dbReference type="EMBL" id="SMLL01000001">
    <property type="protein sequence ID" value="TFZ04535.1"/>
    <property type="molecule type" value="Genomic_DNA"/>
</dbReference>